<keyword evidence="1" id="KW-0812">Transmembrane</keyword>
<dbReference type="AlphaFoldDB" id="A0A9P5MUA1"/>
<organism evidence="2 3">
    <name type="scientific">Russula ochroleuca</name>
    <dbReference type="NCBI Taxonomy" id="152965"/>
    <lineage>
        <taxon>Eukaryota</taxon>
        <taxon>Fungi</taxon>
        <taxon>Dikarya</taxon>
        <taxon>Basidiomycota</taxon>
        <taxon>Agaricomycotina</taxon>
        <taxon>Agaricomycetes</taxon>
        <taxon>Russulales</taxon>
        <taxon>Russulaceae</taxon>
        <taxon>Russula</taxon>
    </lineage>
</organism>
<feature type="transmembrane region" description="Helical" evidence="1">
    <location>
        <begin position="45"/>
        <end position="65"/>
    </location>
</feature>
<comment type="caution">
    <text evidence="2">The sequence shown here is derived from an EMBL/GenBank/DDBJ whole genome shotgun (WGS) entry which is preliminary data.</text>
</comment>
<accession>A0A9P5MUA1</accession>
<feature type="transmembrane region" description="Helical" evidence="1">
    <location>
        <begin position="122"/>
        <end position="145"/>
    </location>
</feature>
<dbReference type="OrthoDB" id="3211315at2759"/>
<sequence>MAPRFFVLLHHTDPFVSPRLKVSLLVINAMLPLIAIITLDNVATGLEITLVTCTLLASVILVAMLFYKILMRSCVFNDVKRDKKALCCVTVLDVCVAIGWAIRLDRTVVFCTRPEHGSCHTALIVLGLILAWISVIVSLCATMCANHGRKKRRPSPLQLYSSRPVISSPVLVHAGQFTEEDDRKLGGFTDIPLEHLGAGEAGPWNPI</sequence>
<reference evidence="2" key="1">
    <citation type="submission" date="2019-10" db="EMBL/GenBank/DDBJ databases">
        <authorList>
            <consortium name="DOE Joint Genome Institute"/>
            <person name="Kuo A."/>
            <person name="Miyauchi S."/>
            <person name="Kiss E."/>
            <person name="Drula E."/>
            <person name="Kohler A."/>
            <person name="Sanchez-Garcia M."/>
            <person name="Andreopoulos B."/>
            <person name="Barry K.W."/>
            <person name="Bonito G."/>
            <person name="Buee M."/>
            <person name="Carver A."/>
            <person name="Chen C."/>
            <person name="Cichocki N."/>
            <person name="Clum A."/>
            <person name="Culley D."/>
            <person name="Crous P.W."/>
            <person name="Fauchery L."/>
            <person name="Girlanda M."/>
            <person name="Hayes R."/>
            <person name="Keri Z."/>
            <person name="LaButti K."/>
            <person name="Lipzen A."/>
            <person name="Lombard V."/>
            <person name="Magnuson J."/>
            <person name="Maillard F."/>
            <person name="Morin E."/>
            <person name="Murat C."/>
            <person name="Nolan M."/>
            <person name="Ohm R."/>
            <person name="Pangilinan J."/>
            <person name="Pereira M."/>
            <person name="Perotto S."/>
            <person name="Peter M."/>
            <person name="Riley R."/>
            <person name="Sitrit Y."/>
            <person name="Stielow B."/>
            <person name="Szollosi G."/>
            <person name="Zifcakova L."/>
            <person name="Stursova M."/>
            <person name="Spatafora J.W."/>
            <person name="Tedersoo L."/>
            <person name="Vaario L.-M."/>
            <person name="Yamada A."/>
            <person name="Yan M."/>
            <person name="Wang P."/>
            <person name="Xu J."/>
            <person name="Bruns T."/>
            <person name="Baldrian P."/>
            <person name="Vilgalys R."/>
            <person name="Henrissat B."/>
            <person name="Grigoriev I.V."/>
            <person name="Hibbett D."/>
            <person name="Nagy L.G."/>
            <person name="Martin F.M."/>
        </authorList>
    </citation>
    <scope>NUCLEOTIDE SEQUENCE</scope>
    <source>
        <strain evidence="2">Prilba</strain>
    </source>
</reference>
<evidence type="ECO:0008006" key="4">
    <source>
        <dbReference type="Google" id="ProtNLM"/>
    </source>
</evidence>
<gene>
    <name evidence="2" type="ORF">DFH94DRAFT_682532</name>
</gene>
<feature type="transmembrane region" description="Helical" evidence="1">
    <location>
        <begin position="85"/>
        <end position="102"/>
    </location>
</feature>
<keyword evidence="1" id="KW-0472">Membrane</keyword>
<keyword evidence="1" id="KW-1133">Transmembrane helix</keyword>
<dbReference type="Proteomes" id="UP000759537">
    <property type="component" value="Unassembled WGS sequence"/>
</dbReference>
<evidence type="ECO:0000313" key="3">
    <source>
        <dbReference type="Proteomes" id="UP000759537"/>
    </source>
</evidence>
<evidence type="ECO:0000313" key="2">
    <source>
        <dbReference type="EMBL" id="KAF8478945.1"/>
    </source>
</evidence>
<feature type="transmembrane region" description="Helical" evidence="1">
    <location>
        <begin position="20"/>
        <end position="39"/>
    </location>
</feature>
<protein>
    <recommendedName>
        <fullName evidence="4">Transmembrane protein</fullName>
    </recommendedName>
</protein>
<dbReference type="EMBL" id="WHVB01000010">
    <property type="protein sequence ID" value="KAF8478945.1"/>
    <property type="molecule type" value="Genomic_DNA"/>
</dbReference>
<proteinExistence type="predicted"/>
<reference evidence="2" key="2">
    <citation type="journal article" date="2020" name="Nat. Commun.">
        <title>Large-scale genome sequencing of mycorrhizal fungi provides insights into the early evolution of symbiotic traits.</title>
        <authorList>
            <person name="Miyauchi S."/>
            <person name="Kiss E."/>
            <person name="Kuo A."/>
            <person name="Drula E."/>
            <person name="Kohler A."/>
            <person name="Sanchez-Garcia M."/>
            <person name="Morin E."/>
            <person name="Andreopoulos B."/>
            <person name="Barry K.W."/>
            <person name="Bonito G."/>
            <person name="Buee M."/>
            <person name="Carver A."/>
            <person name="Chen C."/>
            <person name="Cichocki N."/>
            <person name="Clum A."/>
            <person name="Culley D."/>
            <person name="Crous P.W."/>
            <person name="Fauchery L."/>
            <person name="Girlanda M."/>
            <person name="Hayes R.D."/>
            <person name="Keri Z."/>
            <person name="LaButti K."/>
            <person name="Lipzen A."/>
            <person name="Lombard V."/>
            <person name="Magnuson J."/>
            <person name="Maillard F."/>
            <person name="Murat C."/>
            <person name="Nolan M."/>
            <person name="Ohm R.A."/>
            <person name="Pangilinan J."/>
            <person name="Pereira M.F."/>
            <person name="Perotto S."/>
            <person name="Peter M."/>
            <person name="Pfister S."/>
            <person name="Riley R."/>
            <person name="Sitrit Y."/>
            <person name="Stielow J.B."/>
            <person name="Szollosi G."/>
            <person name="Zifcakova L."/>
            <person name="Stursova M."/>
            <person name="Spatafora J.W."/>
            <person name="Tedersoo L."/>
            <person name="Vaario L.M."/>
            <person name="Yamada A."/>
            <person name="Yan M."/>
            <person name="Wang P."/>
            <person name="Xu J."/>
            <person name="Bruns T."/>
            <person name="Baldrian P."/>
            <person name="Vilgalys R."/>
            <person name="Dunand C."/>
            <person name="Henrissat B."/>
            <person name="Grigoriev I.V."/>
            <person name="Hibbett D."/>
            <person name="Nagy L.G."/>
            <person name="Martin F.M."/>
        </authorList>
    </citation>
    <scope>NUCLEOTIDE SEQUENCE</scope>
    <source>
        <strain evidence="2">Prilba</strain>
    </source>
</reference>
<name>A0A9P5MUA1_9AGAM</name>
<keyword evidence="3" id="KW-1185">Reference proteome</keyword>
<evidence type="ECO:0000256" key="1">
    <source>
        <dbReference type="SAM" id="Phobius"/>
    </source>
</evidence>